<dbReference type="Pfam" id="PF09594">
    <property type="entry name" value="GT87"/>
    <property type="match status" value="1"/>
</dbReference>
<dbReference type="GO" id="GO:0005886">
    <property type="term" value="C:plasma membrane"/>
    <property type="evidence" value="ECO:0007669"/>
    <property type="project" value="UniProtKB-SubCell"/>
</dbReference>
<feature type="transmembrane region" description="Helical" evidence="8">
    <location>
        <begin position="158"/>
        <end position="176"/>
    </location>
</feature>
<feature type="transmembrane region" description="Helical" evidence="8">
    <location>
        <begin position="327"/>
        <end position="354"/>
    </location>
</feature>
<keyword evidence="10" id="KW-1185">Reference proteome</keyword>
<dbReference type="GO" id="GO:0016758">
    <property type="term" value="F:hexosyltransferase activity"/>
    <property type="evidence" value="ECO:0007669"/>
    <property type="project" value="InterPro"/>
</dbReference>
<evidence type="ECO:0000313" key="9">
    <source>
        <dbReference type="EMBL" id="NOJ44243.1"/>
    </source>
</evidence>
<evidence type="ECO:0000256" key="8">
    <source>
        <dbReference type="SAM" id="Phobius"/>
    </source>
</evidence>
<evidence type="ECO:0000313" key="10">
    <source>
        <dbReference type="Proteomes" id="UP000544122"/>
    </source>
</evidence>
<sequence length="421" mass="45844">MCVSGQGAPRQGPRMTASLSAPTTASLSAPIPEWLVRVCLVLAVANVSLCGAAYFSHWWVYDRNGLGIPTDFINVWAAGRLVLDGLPAQAYDWDVQKQVEVAKLGQDFVGYFAWHYPPPFLFVASLLAQLPYQLAFIGWVVVSFVPFLVAIRAIAGHPFGYLLALAIPMAFINALVGQNGFLTAALIGGTVYLIPIRPVLAGICLGLLTYKPQYGLLFPVVLIAAGHWRVFISAAVTAVVVAVASWLAFGIESWLAFFHWMPRFSQAFLTEGKAPWWKLQSIFSMVRYFGGSEPLGWACQWVLTASVAVVLTLMWRSRVPYTLKAAALAAGTLLTTPYLFMYDMMVLAIPIGFLVRIGLKSGFRAYELPALGTVVVLIGCYMFTGAPMGLAATLVVAALILRRAGLWWRREPAQTFVAVGA</sequence>
<keyword evidence="6 8" id="KW-0472">Membrane</keyword>
<accession>A0A7Y4GYS9</accession>
<evidence type="ECO:0000256" key="4">
    <source>
        <dbReference type="ARBA" id="ARBA00022692"/>
    </source>
</evidence>
<evidence type="ECO:0000256" key="5">
    <source>
        <dbReference type="ARBA" id="ARBA00022989"/>
    </source>
</evidence>
<dbReference type="InterPro" id="IPR018584">
    <property type="entry name" value="GT87"/>
</dbReference>
<evidence type="ECO:0000256" key="2">
    <source>
        <dbReference type="ARBA" id="ARBA00022475"/>
    </source>
</evidence>
<gene>
    <name evidence="9" type="ORF">HCN58_32660</name>
</gene>
<comment type="caution">
    <text evidence="9">The sequence shown here is derived from an EMBL/GenBank/DDBJ whole genome shotgun (WGS) entry which is preliminary data.</text>
</comment>
<feature type="transmembrane region" description="Helical" evidence="8">
    <location>
        <begin position="34"/>
        <end position="55"/>
    </location>
</feature>
<feature type="transmembrane region" description="Helical" evidence="8">
    <location>
        <begin position="182"/>
        <end position="210"/>
    </location>
</feature>
<name>A0A7Y4GYS9_9BRAD</name>
<keyword evidence="5 8" id="KW-1133">Transmembrane helix</keyword>
<dbReference type="EMBL" id="JAAVLX010000015">
    <property type="protein sequence ID" value="NOJ44243.1"/>
    <property type="molecule type" value="Genomic_DNA"/>
</dbReference>
<comment type="subcellular location">
    <subcellularLocation>
        <location evidence="1">Cell membrane</location>
        <topology evidence="1">Multi-pass membrane protein</topology>
    </subcellularLocation>
</comment>
<keyword evidence="3" id="KW-0808">Transferase</keyword>
<evidence type="ECO:0000256" key="1">
    <source>
        <dbReference type="ARBA" id="ARBA00004651"/>
    </source>
</evidence>
<dbReference type="Proteomes" id="UP000544122">
    <property type="component" value="Unassembled WGS sequence"/>
</dbReference>
<keyword evidence="2" id="KW-1003">Cell membrane</keyword>
<proteinExistence type="inferred from homology"/>
<feature type="transmembrane region" description="Helical" evidence="8">
    <location>
        <begin position="230"/>
        <end position="251"/>
    </location>
</feature>
<dbReference type="AlphaFoldDB" id="A0A7Y4GYS9"/>
<evidence type="ECO:0000256" key="3">
    <source>
        <dbReference type="ARBA" id="ARBA00022679"/>
    </source>
</evidence>
<evidence type="ECO:0000256" key="6">
    <source>
        <dbReference type="ARBA" id="ARBA00023136"/>
    </source>
</evidence>
<comment type="similarity">
    <text evidence="7">Belongs to the glycosyltransferase 87 family.</text>
</comment>
<feature type="transmembrane region" description="Helical" evidence="8">
    <location>
        <begin position="130"/>
        <end position="151"/>
    </location>
</feature>
<feature type="transmembrane region" description="Helical" evidence="8">
    <location>
        <begin position="295"/>
        <end position="315"/>
    </location>
</feature>
<keyword evidence="4 8" id="KW-0812">Transmembrane</keyword>
<evidence type="ECO:0000256" key="7">
    <source>
        <dbReference type="ARBA" id="ARBA00024033"/>
    </source>
</evidence>
<feature type="transmembrane region" description="Helical" evidence="8">
    <location>
        <begin position="374"/>
        <end position="401"/>
    </location>
</feature>
<protein>
    <submittedName>
        <fullName evidence="9">DUF2029 domain-containing protein</fullName>
    </submittedName>
</protein>
<reference evidence="9 10" key="1">
    <citation type="submission" date="2020-03" db="EMBL/GenBank/DDBJ databases">
        <title>Bradyrhizobium diversity isolated from nodules of Indigofera sp.</title>
        <authorList>
            <person name="Klepa M."/>
            <person name="Helene L."/>
            <person name="Hungria M."/>
        </authorList>
    </citation>
    <scope>NUCLEOTIDE SEQUENCE [LARGE SCALE GENOMIC DNA]</scope>
    <source>
        <strain evidence="9 10">WSM 1791</strain>
    </source>
</reference>
<organism evidence="9 10">
    <name type="scientific">Bradyrhizobium australiense</name>
    <dbReference type="NCBI Taxonomy" id="2721161"/>
    <lineage>
        <taxon>Bacteria</taxon>
        <taxon>Pseudomonadati</taxon>
        <taxon>Pseudomonadota</taxon>
        <taxon>Alphaproteobacteria</taxon>
        <taxon>Hyphomicrobiales</taxon>
        <taxon>Nitrobacteraceae</taxon>
        <taxon>Bradyrhizobium</taxon>
    </lineage>
</organism>